<evidence type="ECO:0000256" key="6">
    <source>
        <dbReference type="SAM" id="Phobius"/>
    </source>
</evidence>
<reference evidence="7 8" key="1">
    <citation type="submission" date="2020-12" db="EMBL/GenBank/DDBJ databases">
        <title>Whole genome sequences of gut porcine anaerobes.</title>
        <authorList>
            <person name="Kubasova T."/>
            <person name="Jahodarova E."/>
            <person name="Rychlik I."/>
        </authorList>
    </citation>
    <scope>NUCLEOTIDE SEQUENCE [LARGE SCALE GENOMIC DNA]</scope>
    <source>
        <strain evidence="7 8">An925</strain>
    </source>
</reference>
<keyword evidence="2" id="KW-1003">Cell membrane</keyword>
<feature type="transmembrane region" description="Helical" evidence="6">
    <location>
        <begin position="122"/>
        <end position="140"/>
    </location>
</feature>
<proteinExistence type="predicted"/>
<keyword evidence="5 6" id="KW-0472">Membrane</keyword>
<evidence type="ECO:0000256" key="2">
    <source>
        <dbReference type="ARBA" id="ARBA00022475"/>
    </source>
</evidence>
<feature type="transmembrane region" description="Helical" evidence="6">
    <location>
        <begin position="332"/>
        <end position="354"/>
    </location>
</feature>
<dbReference type="RefSeq" id="WP_301637954.1">
    <property type="nucleotide sequence ID" value="NZ_JADYTN010000010.1"/>
</dbReference>
<keyword evidence="4 6" id="KW-1133">Transmembrane helix</keyword>
<dbReference type="Pfam" id="PF13440">
    <property type="entry name" value="Polysacc_synt_3"/>
    <property type="match status" value="1"/>
</dbReference>
<feature type="transmembrane region" description="Helical" evidence="6">
    <location>
        <begin position="216"/>
        <end position="236"/>
    </location>
</feature>
<organism evidence="7 8">
    <name type="scientific">Xylanibacter brevis</name>
    <dbReference type="NCBI Taxonomy" id="83231"/>
    <lineage>
        <taxon>Bacteria</taxon>
        <taxon>Pseudomonadati</taxon>
        <taxon>Bacteroidota</taxon>
        <taxon>Bacteroidia</taxon>
        <taxon>Bacteroidales</taxon>
        <taxon>Prevotellaceae</taxon>
        <taxon>Xylanibacter</taxon>
    </lineage>
</organism>
<feature type="transmembrane region" description="Helical" evidence="6">
    <location>
        <begin position="295"/>
        <end position="317"/>
    </location>
</feature>
<evidence type="ECO:0000256" key="1">
    <source>
        <dbReference type="ARBA" id="ARBA00004651"/>
    </source>
</evidence>
<evidence type="ECO:0000313" key="8">
    <source>
        <dbReference type="Proteomes" id="UP001200470"/>
    </source>
</evidence>
<evidence type="ECO:0000256" key="4">
    <source>
        <dbReference type="ARBA" id="ARBA00022989"/>
    </source>
</evidence>
<feature type="transmembrane region" description="Helical" evidence="6">
    <location>
        <begin position="361"/>
        <end position="382"/>
    </location>
</feature>
<accession>A0ABS9CEV5</accession>
<dbReference type="Proteomes" id="UP001200470">
    <property type="component" value="Unassembled WGS sequence"/>
</dbReference>
<dbReference type="EMBL" id="JADYTN010000010">
    <property type="protein sequence ID" value="MCF2563618.1"/>
    <property type="molecule type" value="Genomic_DNA"/>
</dbReference>
<dbReference type="PANTHER" id="PTHR30250">
    <property type="entry name" value="PST FAMILY PREDICTED COLANIC ACID TRANSPORTER"/>
    <property type="match status" value="1"/>
</dbReference>
<sequence length="415" mass="45140">MKITRRNSGISPFRHILMVTGLFGGVQAVNVVASLIRNKCAALFLGPDGVGALSLLNTLVNMLVQLCGMGVSLSGVRRLSLAFDEGNVQRIRSVWSVRLLTISGGSLGLVVCGLMGHWLLSPAVLLMIVCSGELAILKAARRLRWLALSQIVSVLSSLLLTVPLYIYYGASSIVAVVVLTALAALLPVLFCSLRVCPLQLPKGNTLFPLSEMRSMFRLGMAFTLAAVIGAASEYGIRVWLQGEASSQVVGWFSSAQLLTAGYMAILFSALEQDYMPRLSATSDHRAASGIVRRQLLVLTGLTIPLVLIVMVLLPWLVPLLLSSSFLPIVPLARWWAGAMILKSATLPVAYLTLARDRSLDYLLLETVYYVFFVISVIVGWHYSGLSGVGVGIFIAHVFDLLLIHIYARYQFDFRL</sequence>
<evidence type="ECO:0000256" key="5">
    <source>
        <dbReference type="ARBA" id="ARBA00023136"/>
    </source>
</evidence>
<feature type="transmembrane region" description="Helical" evidence="6">
    <location>
        <begin position="147"/>
        <end position="167"/>
    </location>
</feature>
<evidence type="ECO:0000256" key="3">
    <source>
        <dbReference type="ARBA" id="ARBA00022692"/>
    </source>
</evidence>
<gene>
    <name evidence="7" type="ORF">I6E12_05785</name>
</gene>
<evidence type="ECO:0000313" key="7">
    <source>
        <dbReference type="EMBL" id="MCF2563618.1"/>
    </source>
</evidence>
<comment type="caution">
    <text evidence="7">The sequence shown here is derived from an EMBL/GenBank/DDBJ whole genome shotgun (WGS) entry which is preliminary data.</text>
</comment>
<dbReference type="InterPro" id="IPR050833">
    <property type="entry name" value="Poly_Biosynth_Transport"/>
</dbReference>
<feature type="transmembrane region" description="Helical" evidence="6">
    <location>
        <begin position="248"/>
        <end position="270"/>
    </location>
</feature>
<feature type="transmembrane region" description="Helical" evidence="6">
    <location>
        <begin position="388"/>
        <end position="407"/>
    </location>
</feature>
<keyword evidence="8" id="KW-1185">Reference proteome</keyword>
<keyword evidence="3 6" id="KW-0812">Transmembrane</keyword>
<name>A0ABS9CEV5_9BACT</name>
<feature type="transmembrane region" description="Helical" evidence="6">
    <location>
        <begin position="97"/>
        <end position="116"/>
    </location>
</feature>
<comment type="subcellular location">
    <subcellularLocation>
        <location evidence="1">Cell membrane</location>
        <topology evidence="1">Multi-pass membrane protein</topology>
    </subcellularLocation>
</comment>
<dbReference type="PANTHER" id="PTHR30250:SF11">
    <property type="entry name" value="O-ANTIGEN TRANSPORTER-RELATED"/>
    <property type="match status" value="1"/>
</dbReference>
<protein>
    <submittedName>
        <fullName evidence="7">Oligosaccharide flippase family protein</fullName>
    </submittedName>
</protein>
<feature type="transmembrane region" description="Helical" evidence="6">
    <location>
        <begin position="173"/>
        <end position="195"/>
    </location>
</feature>
<feature type="transmembrane region" description="Helical" evidence="6">
    <location>
        <begin position="52"/>
        <end position="76"/>
    </location>
</feature>